<feature type="region of interest" description="Disordered" evidence="1">
    <location>
        <begin position="36"/>
        <end position="87"/>
    </location>
</feature>
<name>A0A699K2K5_TANCI</name>
<dbReference type="EMBL" id="BKCJ010473611">
    <property type="protein sequence ID" value="GFA71229.1"/>
    <property type="molecule type" value="Genomic_DNA"/>
</dbReference>
<proteinExistence type="predicted"/>
<protein>
    <submittedName>
        <fullName evidence="2">Uncharacterized protein</fullName>
    </submittedName>
</protein>
<evidence type="ECO:0000256" key="1">
    <source>
        <dbReference type="SAM" id="MobiDB-lite"/>
    </source>
</evidence>
<feature type="non-terminal residue" evidence="2">
    <location>
        <position position="1"/>
    </location>
</feature>
<evidence type="ECO:0000313" key="2">
    <source>
        <dbReference type="EMBL" id="GFA71229.1"/>
    </source>
</evidence>
<feature type="compositionally biased region" description="Polar residues" evidence="1">
    <location>
        <begin position="74"/>
        <end position="87"/>
    </location>
</feature>
<reference evidence="2" key="1">
    <citation type="journal article" date="2019" name="Sci. Rep.">
        <title>Draft genome of Tanacetum cinerariifolium, the natural source of mosquito coil.</title>
        <authorList>
            <person name="Yamashiro T."/>
            <person name="Shiraishi A."/>
            <person name="Satake H."/>
            <person name="Nakayama K."/>
        </authorList>
    </citation>
    <scope>NUCLEOTIDE SEQUENCE</scope>
</reference>
<comment type="caution">
    <text evidence="2">The sequence shown here is derived from an EMBL/GenBank/DDBJ whole genome shotgun (WGS) entry which is preliminary data.</text>
</comment>
<organism evidence="2">
    <name type="scientific">Tanacetum cinerariifolium</name>
    <name type="common">Dalmatian daisy</name>
    <name type="synonym">Chrysanthemum cinerariifolium</name>
    <dbReference type="NCBI Taxonomy" id="118510"/>
    <lineage>
        <taxon>Eukaryota</taxon>
        <taxon>Viridiplantae</taxon>
        <taxon>Streptophyta</taxon>
        <taxon>Embryophyta</taxon>
        <taxon>Tracheophyta</taxon>
        <taxon>Spermatophyta</taxon>
        <taxon>Magnoliopsida</taxon>
        <taxon>eudicotyledons</taxon>
        <taxon>Gunneridae</taxon>
        <taxon>Pentapetalae</taxon>
        <taxon>asterids</taxon>
        <taxon>campanulids</taxon>
        <taxon>Asterales</taxon>
        <taxon>Asteraceae</taxon>
        <taxon>Asteroideae</taxon>
        <taxon>Anthemideae</taxon>
        <taxon>Anthemidinae</taxon>
        <taxon>Tanacetum</taxon>
    </lineage>
</organism>
<gene>
    <name evidence="2" type="ORF">Tci_643201</name>
</gene>
<feature type="compositionally biased region" description="Polar residues" evidence="1">
    <location>
        <begin position="40"/>
        <end position="57"/>
    </location>
</feature>
<dbReference type="AlphaFoldDB" id="A0A699K2K5"/>
<accession>A0A699K2K5</accession>
<sequence>HIYTVSSLMDTAYWVSEPESLWVTTYSIIIEEHEAPPIATTSEEQTSPISLNEANEFNQEDSAKLDGNMLLSPYDTQDFFNPNHQQL</sequence>